<evidence type="ECO:0000256" key="1">
    <source>
        <dbReference type="SAM" id="MobiDB-lite"/>
    </source>
</evidence>
<accession>A0A9D4RQM3</accession>
<dbReference type="Proteomes" id="UP000828390">
    <property type="component" value="Unassembled WGS sequence"/>
</dbReference>
<sequence>MARTSLFRQPASPPASQPARIRQSNNHESQCPIPVLRMMPRIPEGNPTCSKRFARQKTRSISRDTNRTRPITVRSADDWQKVKVEYWVPSRTPTSCGSLQRRFRKSKKEEERKQVAITAEQEPQALTRKKSEQRHTGASNKTLATEDEEAAYNNTFILNLNCLKSNLHVIVQLQVK</sequence>
<proteinExistence type="predicted"/>
<comment type="caution">
    <text evidence="2">The sequence shown here is derived from an EMBL/GenBank/DDBJ whole genome shotgun (WGS) entry which is preliminary data.</text>
</comment>
<gene>
    <name evidence="2" type="ORF">DPMN_001167</name>
</gene>
<reference evidence="2" key="1">
    <citation type="journal article" date="2019" name="bioRxiv">
        <title>The Genome of the Zebra Mussel, Dreissena polymorpha: A Resource for Invasive Species Research.</title>
        <authorList>
            <person name="McCartney M.A."/>
            <person name="Auch B."/>
            <person name="Kono T."/>
            <person name="Mallez S."/>
            <person name="Zhang Y."/>
            <person name="Obille A."/>
            <person name="Becker A."/>
            <person name="Abrahante J.E."/>
            <person name="Garbe J."/>
            <person name="Badalamenti J.P."/>
            <person name="Herman A."/>
            <person name="Mangelson H."/>
            <person name="Liachko I."/>
            <person name="Sullivan S."/>
            <person name="Sone E.D."/>
            <person name="Koren S."/>
            <person name="Silverstein K.A.T."/>
            <person name="Beckman K.B."/>
            <person name="Gohl D.M."/>
        </authorList>
    </citation>
    <scope>NUCLEOTIDE SEQUENCE</scope>
    <source>
        <strain evidence="2">Duluth1</strain>
        <tissue evidence="2">Whole animal</tissue>
    </source>
</reference>
<organism evidence="2 3">
    <name type="scientific">Dreissena polymorpha</name>
    <name type="common">Zebra mussel</name>
    <name type="synonym">Mytilus polymorpha</name>
    <dbReference type="NCBI Taxonomy" id="45954"/>
    <lineage>
        <taxon>Eukaryota</taxon>
        <taxon>Metazoa</taxon>
        <taxon>Spiralia</taxon>
        <taxon>Lophotrochozoa</taxon>
        <taxon>Mollusca</taxon>
        <taxon>Bivalvia</taxon>
        <taxon>Autobranchia</taxon>
        <taxon>Heteroconchia</taxon>
        <taxon>Euheterodonta</taxon>
        <taxon>Imparidentia</taxon>
        <taxon>Neoheterodontei</taxon>
        <taxon>Myida</taxon>
        <taxon>Dreissenoidea</taxon>
        <taxon>Dreissenidae</taxon>
        <taxon>Dreissena</taxon>
    </lineage>
</organism>
<keyword evidence="3" id="KW-1185">Reference proteome</keyword>
<dbReference type="EMBL" id="JAIWYP010000001">
    <property type="protein sequence ID" value="KAH3877304.1"/>
    <property type="molecule type" value="Genomic_DNA"/>
</dbReference>
<evidence type="ECO:0000313" key="2">
    <source>
        <dbReference type="EMBL" id="KAH3877304.1"/>
    </source>
</evidence>
<feature type="region of interest" description="Disordered" evidence="1">
    <location>
        <begin position="97"/>
        <end position="145"/>
    </location>
</feature>
<reference evidence="2" key="2">
    <citation type="submission" date="2020-11" db="EMBL/GenBank/DDBJ databases">
        <authorList>
            <person name="McCartney M.A."/>
            <person name="Auch B."/>
            <person name="Kono T."/>
            <person name="Mallez S."/>
            <person name="Becker A."/>
            <person name="Gohl D.M."/>
            <person name="Silverstein K.A.T."/>
            <person name="Koren S."/>
            <person name="Bechman K.B."/>
            <person name="Herman A."/>
            <person name="Abrahante J.E."/>
            <person name="Garbe J."/>
        </authorList>
    </citation>
    <scope>NUCLEOTIDE SEQUENCE</scope>
    <source>
        <strain evidence="2">Duluth1</strain>
        <tissue evidence="2">Whole animal</tissue>
    </source>
</reference>
<dbReference type="AlphaFoldDB" id="A0A9D4RQM3"/>
<name>A0A9D4RQM3_DREPO</name>
<feature type="region of interest" description="Disordered" evidence="1">
    <location>
        <begin position="1"/>
        <end position="69"/>
    </location>
</feature>
<evidence type="ECO:0000313" key="3">
    <source>
        <dbReference type="Proteomes" id="UP000828390"/>
    </source>
</evidence>
<protein>
    <submittedName>
        <fullName evidence="2">Uncharacterized protein</fullName>
    </submittedName>
</protein>